<proteinExistence type="predicted"/>
<reference evidence="2" key="1">
    <citation type="submission" date="2020-05" db="EMBL/GenBank/DDBJ databases">
        <authorList>
            <person name="Chiriac C."/>
            <person name="Salcher M."/>
            <person name="Ghai R."/>
            <person name="Kavagutti S V."/>
        </authorList>
    </citation>
    <scope>NUCLEOTIDE SEQUENCE</scope>
</reference>
<feature type="region of interest" description="Disordered" evidence="1">
    <location>
        <begin position="1"/>
        <end position="23"/>
    </location>
</feature>
<protein>
    <submittedName>
        <fullName evidence="2">Unannotated protein</fullName>
    </submittedName>
</protein>
<sequence length="82" mass="8944">MPSRPMFTMPARSLSNPPRPASKMGNVSAIVLVTVNSEVRSFSPETARANDSTRNAPKNISMICRERDIVVHQLAFGSARST</sequence>
<evidence type="ECO:0000256" key="1">
    <source>
        <dbReference type="SAM" id="MobiDB-lite"/>
    </source>
</evidence>
<accession>A0A6J6Z236</accession>
<evidence type="ECO:0000313" key="2">
    <source>
        <dbReference type="EMBL" id="CAB4814775.1"/>
    </source>
</evidence>
<dbReference type="AlphaFoldDB" id="A0A6J6Z236"/>
<organism evidence="2">
    <name type="scientific">freshwater metagenome</name>
    <dbReference type="NCBI Taxonomy" id="449393"/>
    <lineage>
        <taxon>unclassified sequences</taxon>
        <taxon>metagenomes</taxon>
        <taxon>ecological metagenomes</taxon>
    </lineage>
</organism>
<dbReference type="EMBL" id="CAFAAI010000375">
    <property type="protein sequence ID" value="CAB4814775.1"/>
    <property type="molecule type" value="Genomic_DNA"/>
</dbReference>
<gene>
    <name evidence="2" type="ORF">UFOPK2992_01817</name>
</gene>
<name>A0A6J6Z236_9ZZZZ</name>